<organism evidence="3 4">
    <name type="scientific">Erythroxylum novogranatense</name>
    <dbReference type="NCBI Taxonomy" id="1862640"/>
    <lineage>
        <taxon>Eukaryota</taxon>
        <taxon>Viridiplantae</taxon>
        <taxon>Streptophyta</taxon>
        <taxon>Embryophyta</taxon>
        <taxon>Tracheophyta</taxon>
        <taxon>Spermatophyta</taxon>
        <taxon>Magnoliopsida</taxon>
        <taxon>eudicotyledons</taxon>
        <taxon>Gunneridae</taxon>
        <taxon>Pentapetalae</taxon>
        <taxon>rosids</taxon>
        <taxon>fabids</taxon>
        <taxon>Malpighiales</taxon>
        <taxon>Erythroxylaceae</taxon>
        <taxon>Erythroxylum</taxon>
    </lineage>
</organism>
<comment type="caution">
    <text evidence="3">The sequence shown here is derived from an EMBL/GenBank/DDBJ whole genome shotgun (WGS) entry which is preliminary data.</text>
</comment>
<feature type="transmembrane region" description="Helical" evidence="2">
    <location>
        <begin position="12"/>
        <end position="31"/>
    </location>
</feature>
<proteinExistence type="predicted"/>
<protein>
    <submittedName>
        <fullName evidence="3">Uncharacterized protein</fullName>
    </submittedName>
</protein>
<evidence type="ECO:0000313" key="3">
    <source>
        <dbReference type="EMBL" id="KAJ8765783.1"/>
    </source>
</evidence>
<dbReference type="AlphaFoldDB" id="A0AAV8TIK8"/>
<dbReference type="Proteomes" id="UP001159364">
    <property type="component" value="Linkage Group LG05"/>
</dbReference>
<gene>
    <name evidence="3" type="ORF">K2173_014905</name>
</gene>
<evidence type="ECO:0000256" key="2">
    <source>
        <dbReference type="SAM" id="Phobius"/>
    </source>
</evidence>
<evidence type="ECO:0000313" key="4">
    <source>
        <dbReference type="Proteomes" id="UP001159364"/>
    </source>
</evidence>
<sequence>MAECLRIRSGPLILLLLIIIIIFLQVLPVVGEGGQHRVVNMQEKQPLAKMVIDTISMFKKSHKSSWEKFKTIIRDVQFKYFTPNLEGSEVNSGGGNSESAGTAGRMKEAAEKSFERSKKTAQESAKTAAEAVEGAVHKTADKVKEKLSEDDHGGVSRHDEL</sequence>
<dbReference type="PANTHER" id="PTHR35463:SF10">
    <property type="entry name" value="TRANSMEMBRANE PROTEIN"/>
    <property type="match status" value="1"/>
</dbReference>
<feature type="compositionally biased region" description="Basic and acidic residues" evidence="1">
    <location>
        <begin position="135"/>
        <end position="161"/>
    </location>
</feature>
<name>A0AAV8TIK8_9ROSI</name>
<keyword evidence="2" id="KW-0812">Transmembrane</keyword>
<keyword evidence="2" id="KW-1133">Transmembrane helix</keyword>
<feature type="region of interest" description="Disordered" evidence="1">
    <location>
        <begin position="85"/>
        <end position="161"/>
    </location>
</feature>
<feature type="compositionally biased region" description="Basic and acidic residues" evidence="1">
    <location>
        <begin position="105"/>
        <end position="121"/>
    </location>
</feature>
<evidence type="ECO:0000256" key="1">
    <source>
        <dbReference type="SAM" id="MobiDB-lite"/>
    </source>
</evidence>
<dbReference type="EMBL" id="JAIWQS010000005">
    <property type="protein sequence ID" value="KAJ8765783.1"/>
    <property type="molecule type" value="Genomic_DNA"/>
</dbReference>
<reference evidence="3 4" key="1">
    <citation type="submission" date="2021-09" db="EMBL/GenBank/DDBJ databases">
        <title>Genomic insights and catalytic innovation underlie evolution of tropane alkaloids biosynthesis.</title>
        <authorList>
            <person name="Wang Y.-J."/>
            <person name="Tian T."/>
            <person name="Huang J.-P."/>
            <person name="Huang S.-X."/>
        </authorList>
    </citation>
    <scope>NUCLEOTIDE SEQUENCE [LARGE SCALE GENOMIC DNA]</scope>
    <source>
        <strain evidence="3">KIB-2018</strain>
        <tissue evidence="3">Leaf</tissue>
    </source>
</reference>
<keyword evidence="2" id="KW-0472">Membrane</keyword>
<dbReference type="PANTHER" id="PTHR35463">
    <property type="entry name" value="TRANSMEMBRANE PROTEIN"/>
    <property type="match status" value="1"/>
</dbReference>
<accession>A0AAV8TIK8</accession>
<keyword evidence="4" id="KW-1185">Reference proteome</keyword>